<reference evidence="5 9" key="1">
    <citation type="submission" date="2015-09" db="EMBL/GenBank/DDBJ databases">
        <authorList>
            <consortium name="Pathogen Informatics"/>
        </authorList>
    </citation>
    <scope>NUCLEOTIDE SEQUENCE [LARGE SCALE GENOMIC DNA]</scope>
    <source>
        <strain evidence="5 9">2789STDY5608850</strain>
    </source>
</reference>
<reference evidence="10 11" key="2">
    <citation type="submission" date="2018-08" db="EMBL/GenBank/DDBJ databases">
        <title>A genome reference for cultivated species of the human gut microbiota.</title>
        <authorList>
            <person name="Zou Y."/>
            <person name="Xue W."/>
            <person name="Luo G."/>
        </authorList>
    </citation>
    <scope>NUCLEOTIDE SEQUENCE [LARGE SCALE GENOMIC DNA]</scope>
    <source>
        <strain evidence="6 10">AF19-13AC</strain>
        <strain evidence="8 11">TF05-11AC</strain>
        <strain evidence="7 12">TM09-12</strain>
    </source>
</reference>
<dbReference type="InterPro" id="IPR011711">
    <property type="entry name" value="GntR_C"/>
</dbReference>
<dbReference type="SMART" id="SM00895">
    <property type="entry name" value="FCD"/>
    <property type="match status" value="1"/>
</dbReference>
<dbReference type="Pfam" id="PF07729">
    <property type="entry name" value="FCD"/>
    <property type="match status" value="1"/>
</dbReference>
<dbReference type="Gene3D" id="1.20.120.530">
    <property type="entry name" value="GntR ligand-binding domain-like"/>
    <property type="match status" value="1"/>
</dbReference>
<dbReference type="EMBL" id="CYZE01000002">
    <property type="protein sequence ID" value="CUN74114.1"/>
    <property type="molecule type" value="Genomic_DNA"/>
</dbReference>
<dbReference type="CDD" id="cd07377">
    <property type="entry name" value="WHTH_GntR"/>
    <property type="match status" value="1"/>
</dbReference>
<dbReference type="Pfam" id="PF00392">
    <property type="entry name" value="GntR"/>
    <property type="match status" value="1"/>
</dbReference>
<evidence type="ECO:0000256" key="1">
    <source>
        <dbReference type="ARBA" id="ARBA00023015"/>
    </source>
</evidence>
<dbReference type="InterPro" id="IPR008920">
    <property type="entry name" value="TF_FadR/GntR_C"/>
</dbReference>
<dbReference type="SMART" id="SM00345">
    <property type="entry name" value="HTH_GNTR"/>
    <property type="match status" value="1"/>
</dbReference>
<dbReference type="RefSeq" id="WP_025530027.1">
    <property type="nucleotide sequence ID" value="NZ_CABIXC010000002.1"/>
</dbReference>
<dbReference type="InterPro" id="IPR036390">
    <property type="entry name" value="WH_DNA-bd_sf"/>
</dbReference>
<dbReference type="Proteomes" id="UP000095651">
    <property type="component" value="Unassembled WGS sequence"/>
</dbReference>
<evidence type="ECO:0000313" key="12">
    <source>
        <dbReference type="Proteomes" id="UP000263014"/>
    </source>
</evidence>
<dbReference type="GeneID" id="86060106"/>
<dbReference type="InterPro" id="IPR000524">
    <property type="entry name" value="Tscrpt_reg_HTH_GntR"/>
</dbReference>
<feature type="domain" description="HTH gntR-type" evidence="4">
    <location>
        <begin position="10"/>
        <end position="77"/>
    </location>
</feature>
<dbReference type="Proteomes" id="UP000263014">
    <property type="component" value="Unassembled WGS sequence"/>
</dbReference>
<evidence type="ECO:0000313" key="9">
    <source>
        <dbReference type="Proteomes" id="UP000095651"/>
    </source>
</evidence>
<keyword evidence="2" id="KW-0238">DNA-binding</keyword>
<dbReference type="Proteomes" id="UP000261023">
    <property type="component" value="Unassembled WGS sequence"/>
</dbReference>
<evidence type="ECO:0000313" key="11">
    <source>
        <dbReference type="Proteomes" id="UP000261257"/>
    </source>
</evidence>
<gene>
    <name evidence="5" type="primary">GntR</name>
    <name evidence="6" type="ORF">DWX31_25110</name>
    <name evidence="8" type="ORF">DXC39_06600</name>
    <name evidence="7" type="ORF">DXD79_26235</name>
    <name evidence="5" type="ORF">ERS852407_00968</name>
</gene>
<dbReference type="PROSITE" id="PS50949">
    <property type="entry name" value="HTH_GNTR"/>
    <property type="match status" value="1"/>
</dbReference>
<name>A0A173ZCZ7_9FIRM</name>
<evidence type="ECO:0000313" key="6">
    <source>
        <dbReference type="EMBL" id="RGD67814.1"/>
    </source>
</evidence>
<dbReference type="SUPFAM" id="SSF46785">
    <property type="entry name" value="Winged helix' DNA-binding domain"/>
    <property type="match status" value="1"/>
</dbReference>
<evidence type="ECO:0000259" key="4">
    <source>
        <dbReference type="PROSITE" id="PS50949"/>
    </source>
</evidence>
<sequence length="216" mass="24182">MNNLGKVKLLPAREQVASILRKAILSRELQEGQEITLEGIAELVGVSTTPVREAFQILARDGLIKLRPNKGAVVQGINEKTIRDHYETRAVLEGEAAARASAEGVDLSAVDQAYQIAEKALEDNDSAEYSRYNQAFHMGIWEAADNEKMKSLLSSMWNGLSMGHKVTEEDYAKISIYEHKKILDAMKAHDGSRARKLMNDHIIRSMKNILTRFETD</sequence>
<dbReference type="EMBL" id="QSON01000017">
    <property type="protein sequence ID" value="RGI98083.1"/>
    <property type="molecule type" value="Genomic_DNA"/>
</dbReference>
<keyword evidence="3" id="KW-0804">Transcription</keyword>
<dbReference type="PANTHER" id="PTHR43537">
    <property type="entry name" value="TRANSCRIPTIONAL REGULATOR, GNTR FAMILY"/>
    <property type="match status" value="1"/>
</dbReference>
<dbReference type="GO" id="GO:0003700">
    <property type="term" value="F:DNA-binding transcription factor activity"/>
    <property type="evidence" value="ECO:0007669"/>
    <property type="project" value="InterPro"/>
</dbReference>
<evidence type="ECO:0000313" key="7">
    <source>
        <dbReference type="EMBL" id="RGI98083.1"/>
    </source>
</evidence>
<dbReference type="EMBL" id="QSSQ01000003">
    <property type="protein sequence ID" value="RGM07381.1"/>
    <property type="molecule type" value="Genomic_DNA"/>
</dbReference>
<evidence type="ECO:0000313" key="10">
    <source>
        <dbReference type="Proteomes" id="UP000261023"/>
    </source>
</evidence>
<dbReference type="OrthoDB" id="154206at2"/>
<evidence type="ECO:0000313" key="5">
    <source>
        <dbReference type="EMBL" id="CUN74114.1"/>
    </source>
</evidence>
<protein>
    <submittedName>
        <fullName evidence="5 6">Transcriptional regulator</fullName>
    </submittedName>
</protein>
<dbReference type="InterPro" id="IPR036388">
    <property type="entry name" value="WH-like_DNA-bd_sf"/>
</dbReference>
<dbReference type="Proteomes" id="UP000261257">
    <property type="component" value="Unassembled WGS sequence"/>
</dbReference>
<evidence type="ECO:0000256" key="3">
    <source>
        <dbReference type="ARBA" id="ARBA00023163"/>
    </source>
</evidence>
<dbReference type="Gene3D" id="1.10.10.10">
    <property type="entry name" value="Winged helix-like DNA-binding domain superfamily/Winged helix DNA-binding domain"/>
    <property type="match status" value="1"/>
</dbReference>
<dbReference type="GO" id="GO:0003677">
    <property type="term" value="F:DNA binding"/>
    <property type="evidence" value="ECO:0007669"/>
    <property type="project" value="UniProtKB-KW"/>
</dbReference>
<dbReference type="AlphaFoldDB" id="A0A173ZCZ7"/>
<accession>A0A173ZCZ7</accession>
<proteinExistence type="predicted"/>
<dbReference type="PANTHER" id="PTHR43537:SF45">
    <property type="entry name" value="GNTR FAMILY REGULATORY PROTEIN"/>
    <property type="match status" value="1"/>
</dbReference>
<dbReference type="SUPFAM" id="SSF48008">
    <property type="entry name" value="GntR ligand-binding domain-like"/>
    <property type="match status" value="1"/>
</dbReference>
<organism evidence="5 9">
    <name type="scientific">Hungatella hathewayi</name>
    <dbReference type="NCBI Taxonomy" id="154046"/>
    <lineage>
        <taxon>Bacteria</taxon>
        <taxon>Bacillati</taxon>
        <taxon>Bacillota</taxon>
        <taxon>Clostridia</taxon>
        <taxon>Lachnospirales</taxon>
        <taxon>Lachnospiraceae</taxon>
        <taxon>Hungatella</taxon>
    </lineage>
</organism>
<evidence type="ECO:0000313" key="8">
    <source>
        <dbReference type="EMBL" id="RGM07381.1"/>
    </source>
</evidence>
<dbReference type="EMBL" id="QTJW01000021">
    <property type="protein sequence ID" value="RGD67814.1"/>
    <property type="molecule type" value="Genomic_DNA"/>
</dbReference>
<keyword evidence="1" id="KW-0805">Transcription regulation</keyword>
<evidence type="ECO:0000256" key="2">
    <source>
        <dbReference type="ARBA" id="ARBA00023125"/>
    </source>
</evidence>